<dbReference type="InterPro" id="IPR050142">
    <property type="entry name" value="MADS-box/MEF2_TF"/>
</dbReference>
<dbReference type="PROSITE" id="PS50066">
    <property type="entry name" value="MADS_BOX_2"/>
    <property type="match status" value="1"/>
</dbReference>
<dbReference type="PANTHER" id="PTHR48019">
    <property type="entry name" value="SERUM RESPONSE FACTOR HOMOLOG"/>
    <property type="match status" value="1"/>
</dbReference>
<evidence type="ECO:0000259" key="7">
    <source>
        <dbReference type="PROSITE" id="PS50066"/>
    </source>
</evidence>
<dbReference type="PROSITE" id="PS51297">
    <property type="entry name" value="K_BOX"/>
    <property type="match status" value="1"/>
</dbReference>
<accession>A0A9D4V610</accession>
<dbReference type="GO" id="GO:0045944">
    <property type="term" value="P:positive regulation of transcription by RNA polymerase II"/>
    <property type="evidence" value="ECO:0007669"/>
    <property type="project" value="InterPro"/>
</dbReference>
<keyword evidence="3" id="KW-0238">DNA-binding</keyword>
<dbReference type="Pfam" id="PF00319">
    <property type="entry name" value="SRF-TF"/>
    <property type="match status" value="1"/>
</dbReference>
<dbReference type="GO" id="GO:0046983">
    <property type="term" value="F:protein dimerization activity"/>
    <property type="evidence" value="ECO:0007669"/>
    <property type="project" value="InterPro"/>
</dbReference>
<dbReference type="InterPro" id="IPR033896">
    <property type="entry name" value="MEF2-like_N"/>
</dbReference>
<sequence>MARRKIKIKRIENATTRQVTFSKRRGGLLKKAHDLSVLCDAEVGVIIFSSKGKLFQFANPSMQGVMERYMKSCGHSESPQNNNAGCSTHGDGDTDRVTQFMEKLKSLQSILIGDDLERLSSRDLIRLEQQMHDSLGRIRAKKEELFLEQLQGIKEKVTADSNKLPAFKFRSEAFEPHIPGAFEQEGGSELFKIATTQRGVTGNSNVMEKIVKFASSEVSDSENSGARGHDKHACDGPPLMDASLFAERDSDTLRAQSIWTAEGLPVAKRSKMTEDLNKSPTRGTTESAVLTTDIGSNGRLWRTVPSLFIDGRYFKSLTDQSSMEDVALFCYVCSSSFTFLHEKRQNPGS</sequence>
<evidence type="ECO:0000256" key="4">
    <source>
        <dbReference type="ARBA" id="ARBA00023163"/>
    </source>
</evidence>
<dbReference type="Pfam" id="PF01486">
    <property type="entry name" value="K-box"/>
    <property type="match status" value="1"/>
</dbReference>
<keyword evidence="10" id="KW-1185">Reference proteome</keyword>
<dbReference type="GO" id="GO:0005634">
    <property type="term" value="C:nucleus"/>
    <property type="evidence" value="ECO:0007669"/>
    <property type="project" value="UniProtKB-SubCell"/>
</dbReference>
<keyword evidence="5" id="KW-0539">Nucleus</keyword>
<evidence type="ECO:0000256" key="1">
    <source>
        <dbReference type="ARBA" id="ARBA00004123"/>
    </source>
</evidence>
<organism evidence="9 10">
    <name type="scientific">Adiantum capillus-veneris</name>
    <name type="common">Maidenhair fern</name>
    <dbReference type="NCBI Taxonomy" id="13818"/>
    <lineage>
        <taxon>Eukaryota</taxon>
        <taxon>Viridiplantae</taxon>
        <taxon>Streptophyta</taxon>
        <taxon>Embryophyta</taxon>
        <taxon>Tracheophyta</taxon>
        <taxon>Polypodiopsida</taxon>
        <taxon>Polypodiidae</taxon>
        <taxon>Polypodiales</taxon>
        <taxon>Pteridineae</taxon>
        <taxon>Pteridaceae</taxon>
        <taxon>Vittarioideae</taxon>
        <taxon>Adiantum</taxon>
    </lineage>
</organism>
<comment type="caution">
    <text evidence="9">The sequence shown here is derived from an EMBL/GenBank/DDBJ whole genome shotgun (WGS) entry which is preliminary data.</text>
</comment>
<evidence type="ECO:0000259" key="8">
    <source>
        <dbReference type="PROSITE" id="PS51297"/>
    </source>
</evidence>
<dbReference type="CDD" id="cd00265">
    <property type="entry name" value="MADS_MEF2_like"/>
    <property type="match status" value="1"/>
</dbReference>
<evidence type="ECO:0000313" key="9">
    <source>
        <dbReference type="EMBL" id="KAI5080429.1"/>
    </source>
</evidence>
<evidence type="ECO:0000256" key="2">
    <source>
        <dbReference type="ARBA" id="ARBA00023015"/>
    </source>
</evidence>
<dbReference type="Proteomes" id="UP000886520">
    <property type="component" value="Chromosome 4"/>
</dbReference>
<dbReference type="SUPFAM" id="SSF55455">
    <property type="entry name" value="SRF-like"/>
    <property type="match status" value="1"/>
</dbReference>
<dbReference type="GO" id="GO:0003700">
    <property type="term" value="F:DNA-binding transcription factor activity"/>
    <property type="evidence" value="ECO:0007669"/>
    <property type="project" value="InterPro"/>
</dbReference>
<dbReference type="SMART" id="SM00432">
    <property type="entry name" value="MADS"/>
    <property type="match status" value="1"/>
</dbReference>
<dbReference type="Gene3D" id="3.40.1810.10">
    <property type="entry name" value="Transcription factor, MADS-box"/>
    <property type="match status" value="1"/>
</dbReference>
<evidence type="ECO:0000256" key="6">
    <source>
        <dbReference type="SAM" id="MobiDB-lite"/>
    </source>
</evidence>
<feature type="domain" description="MADS-box" evidence="7">
    <location>
        <begin position="1"/>
        <end position="61"/>
    </location>
</feature>
<comment type="subcellular location">
    <subcellularLocation>
        <location evidence="1">Nucleus</location>
    </subcellularLocation>
</comment>
<dbReference type="InterPro" id="IPR002100">
    <property type="entry name" value="TF_MADSbox"/>
</dbReference>
<dbReference type="EMBL" id="JABFUD020000004">
    <property type="protein sequence ID" value="KAI5080429.1"/>
    <property type="molecule type" value="Genomic_DNA"/>
</dbReference>
<feature type="domain" description="K-box" evidence="8">
    <location>
        <begin position="87"/>
        <end position="177"/>
    </location>
</feature>
<gene>
    <name evidence="9" type="ORF">GOP47_0003612</name>
</gene>
<keyword evidence="2" id="KW-0805">Transcription regulation</keyword>
<dbReference type="InterPro" id="IPR036879">
    <property type="entry name" value="TF_MADSbox_sf"/>
</dbReference>
<evidence type="ECO:0000256" key="3">
    <source>
        <dbReference type="ARBA" id="ARBA00023125"/>
    </source>
</evidence>
<feature type="compositionally biased region" description="Polar residues" evidence="6">
    <location>
        <begin position="75"/>
        <end position="86"/>
    </location>
</feature>
<dbReference type="InterPro" id="IPR002487">
    <property type="entry name" value="TF_Kbox"/>
</dbReference>
<reference evidence="9" key="1">
    <citation type="submission" date="2021-01" db="EMBL/GenBank/DDBJ databases">
        <title>Adiantum capillus-veneris genome.</title>
        <authorList>
            <person name="Fang Y."/>
            <person name="Liao Q."/>
        </authorList>
    </citation>
    <scope>NUCLEOTIDE SEQUENCE</scope>
    <source>
        <strain evidence="9">H3</strain>
        <tissue evidence="9">Leaf</tissue>
    </source>
</reference>
<protein>
    <submittedName>
        <fullName evidence="9">Uncharacterized protein</fullName>
    </submittedName>
</protein>
<dbReference type="AlphaFoldDB" id="A0A9D4V610"/>
<dbReference type="GO" id="GO:0000977">
    <property type="term" value="F:RNA polymerase II transcription regulatory region sequence-specific DNA binding"/>
    <property type="evidence" value="ECO:0007669"/>
    <property type="project" value="InterPro"/>
</dbReference>
<dbReference type="PRINTS" id="PR00404">
    <property type="entry name" value="MADSDOMAIN"/>
</dbReference>
<feature type="region of interest" description="Disordered" evidence="6">
    <location>
        <begin position="73"/>
        <end position="92"/>
    </location>
</feature>
<proteinExistence type="predicted"/>
<evidence type="ECO:0000256" key="5">
    <source>
        <dbReference type="ARBA" id="ARBA00023242"/>
    </source>
</evidence>
<dbReference type="OrthoDB" id="1933443at2759"/>
<name>A0A9D4V610_ADICA</name>
<keyword evidence="4" id="KW-0804">Transcription</keyword>
<evidence type="ECO:0000313" key="10">
    <source>
        <dbReference type="Proteomes" id="UP000886520"/>
    </source>
</evidence>